<dbReference type="PATRIC" id="fig|479117.4.peg.582"/>
<organism evidence="1 2">
    <name type="scientific">Brevibacterium ravenspurgense</name>
    <dbReference type="NCBI Taxonomy" id="479117"/>
    <lineage>
        <taxon>Bacteria</taxon>
        <taxon>Bacillati</taxon>
        <taxon>Actinomycetota</taxon>
        <taxon>Actinomycetes</taxon>
        <taxon>Micrococcales</taxon>
        <taxon>Brevibacteriaceae</taxon>
        <taxon>Brevibacterium</taxon>
    </lineage>
</organism>
<sequence>MQKWEYVTVPLMIHNTKQILDLWGEDGYELVQVVEGPQGNGGLVAYMKRPKG</sequence>
<dbReference type="Proteomes" id="UP000243589">
    <property type="component" value="Unassembled WGS sequence"/>
</dbReference>
<name>A0A150HB43_9MICO</name>
<reference evidence="1 2" key="1">
    <citation type="submission" date="2016-01" db="EMBL/GenBank/DDBJ databases">
        <title>Use of Whole Genome Sequencing to ascertain that Brevibacterium massiliense (Roux, Raoult 2009) is a later heterotypic synonym of Brevibacterium ravenspurgense (Mages 2008).</title>
        <authorList>
            <person name="Bernier A.-M."/>
            <person name="Burdz T."/>
            <person name="Huynh C."/>
            <person name="Pachecho A.L."/>
            <person name="Wiebe D."/>
            <person name="Bonner C."/>
            <person name="Bernard K."/>
        </authorList>
    </citation>
    <scope>NUCLEOTIDE SEQUENCE [LARGE SCALE GENOMIC DNA]</scope>
    <source>
        <strain evidence="1 2">CCUG56047</strain>
    </source>
</reference>
<evidence type="ECO:0008006" key="3">
    <source>
        <dbReference type="Google" id="ProtNLM"/>
    </source>
</evidence>
<protein>
    <recommendedName>
        <fullName evidence="3">DUF4177 domain-containing protein</fullName>
    </recommendedName>
</protein>
<evidence type="ECO:0000313" key="2">
    <source>
        <dbReference type="Proteomes" id="UP000243589"/>
    </source>
</evidence>
<comment type="caution">
    <text evidence="1">The sequence shown here is derived from an EMBL/GenBank/DDBJ whole genome shotgun (WGS) entry which is preliminary data.</text>
</comment>
<keyword evidence="2" id="KW-1185">Reference proteome</keyword>
<proteinExistence type="predicted"/>
<gene>
    <name evidence="1" type="ORF">Bravens_00581</name>
</gene>
<dbReference type="RefSeq" id="WP_019174463.1">
    <property type="nucleotide sequence ID" value="NZ_JAKRCZ010000003.1"/>
</dbReference>
<dbReference type="AlphaFoldDB" id="A0A150HB43"/>
<accession>A0A150HB43</accession>
<dbReference type="EMBL" id="LQQC01000007">
    <property type="protein sequence ID" value="KXZ59028.1"/>
    <property type="molecule type" value="Genomic_DNA"/>
</dbReference>
<evidence type="ECO:0000313" key="1">
    <source>
        <dbReference type="EMBL" id="KXZ59028.1"/>
    </source>
</evidence>